<dbReference type="Proteomes" id="UP000260665">
    <property type="component" value="Unassembled WGS sequence"/>
</dbReference>
<keyword evidence="9" id="KW-0460">Magnesium</keyword>
<dbReference type="SUPFAM" id="SSF51621">
    <property type="entry name" value="Phosphoenolpyruvate/pyruvate domain"/>
    <property type="match status" value="1"/>
</dbReference>
<dbReference type="OrthoDB" id="9812123at2"/>
<keyword evidence="4" id="KW-0808">Transferase</keyword>
<evidence type="ECO:0000313" key="15">
    <source>
        <dbReference type="Proteomes" id="UP000260665"/>
    </source>
</evidence>
<dbReference type="GO" id="GO:0030955">
    <property type="term" value="F:potassium ion binding"/>
    <property type="evidence" value="ECO:0007669"/>
    <property type="project" value="InterPro"/>
</dbReference>
<evidence type="ECO:0000256" key="4">
    <source>
        <dbReference type="ARBA" id="ARBA00022679"/>
    </source>
</evidence>
<dbReference type="InterPro" id="IPR011037">
    <property type="entry name" value="Pyrv_Knase-like_insert_dom_sf"/>
</dbReference>
<dbReference type="Pfam" id="PF00224">
    <property type="entry name" value="PK"/>
    <property type="match status" value="2"/>
</dbReference>
<dbReference type="Gene3D" id="2.40.33.10">
    <property type="entry name" value="PK beta-barrel domain-like"/>
    <property type="match status" value="2"/>
</dbReference>
<keyword evidence="8" id="KW-0067">ATP-binding</keyword>
<dbReference type="PANTHER" id="PTHR11817">
    <property type="entry name" value="PYRUVATE KINASE"/>
    <property type="match status" value="1"/>
</dbReference>
<evidence type="ECO:0000256" key="7">
    <source>
        <dbReference type="ARBA" id="ARBA00022777"/>
    </source>
</evidence>
<protein>
    <recommendedName>
        <fullName evidence="3">pyruvate kinase</fullName>
        <ecNumber evidence="3">2.7.1.40</ecNumber>
    </recommendedName>
</protein>
<evidence type="ECO:0000256" key="8">
    <source>
        <dbReference type="ARBA" id="ARBA00022840"/>
    </source>
</evidence>
<evidence type="ECO:0000256" key="12">
    <source>
        <dbReference type="SAM" id="MobiDB-lite"/>
    </source>
</evidence>
<dbReference type="EMBL" id="QFZK01000004">
    <property type="protein sequence ID" value="RFO97417.1"/>
    <property type="molecule type" value="Genomic_DNA"/>
</dbReference>
<dbReference type="InterPro" id="IPR040442">
    <property type="entry name" value="Pyrv_kinase-like_dom_sf"/>
</dbReference>
<accession>A0A3E1RDG8</accession>
<keyword evidence="7 14" id="KW-0418">Kinase</keyword>
<dbReference type="InterPro" id="IPR015813">
    <property type="entry name" value="Pyrv/PenolPyrv_kinase-like_dom"/>
</dbReference>
<sequence>MTTAKLKRATATTPPTDTWDAQACKDVIAQLWALRAAMLANEKSLLQTFEKVDPSYLASARNLSHYLTLRHADHAHLQDWLAGMGLSSLGRSESNVLANVDKVLGILHRLTGQAWEAHSADEPVGIKSSKKLLDRHTVDLLGDSPKGRSVRIMVTLPSEAATDYALIRKLVASGMDIARINCAHDGPAEWKAMASHVRRASRSVTKPVRILMDLGGPKLRTGHLPAGAAVLKLSPERDEHGLVVTPACVGLRAAGSSDAVEGATQHLSVDAKWLAALKPGDELAFDDARESGRTLHVVQVDESGALAECWQTAYLVPDTCLKRVRKGKGARVTAIADLPVKEGVLHLHRGDTLRVTKEALPQDKPKGRSKGRSKNAATVPTVGCTLPEIFAQVSVGERIWFDDGRIGAVIQRVSADWLEAEITQARDSGEKLLSDKGINLPDSRMTLPALTEKDLVDLHTVVKLADLVGLSFVQQASDVEELRTQLNELAAPDIGIMLKIETRRAFDNLPALLFSAMAGKAAGVMIARGDLAVECGYENLAEIQEEILWAAEAAHMPVIWATQVLETLAKTGLPSRAEITDAAMGERAECVMLNKGPHITDAMRMLDDILGRMQAHQLKRRPLLKALSAWDQPGS</sequence>
<dbReference type="NCBIfam" id="NF011314">
    <property type="entry name" value="PRK14725.1"/>
    <property type="match status" value="1"/>
</dbReference>
<dbReference type="GO" id="GO:0016301">
    <property type="term" value="F:kinase activity"/>
    <property type="evidence" value="ECO:0007669"/>
    <property type="project" value="UniProtKB-KW"/>
</dbReference>
<evidence type="ECO:0000256" key="2">
    <source>
        <dbReference type="ARBA" id="ARBA00008663"/>
    </source>
</evidence>
<dbReference type="InterPro" id="IPR015793">
    <property type="entry name" value="Pyrv_Knase_brl"/>
</dbReference>
<dbReference type="InterPro" id="IPR001697">
    <property type="entry name" value="Pyr_Knase"/>
</dbReference>
<evidence type="ECO:0000256" key="3">
    <source>
        <dbReference type="ARBA" id="ARBA00012142"/>
    </source>
</evidence>
<name>A0A3E1RDG8_9BURK</name>
<reference evidence="14 15" key="1">
    <citation type="submission" date="2018-05" db="EMBL/GenBank/DDBJ databases">
        <title>Rhodoferax soyangensis sp.nov., isolated from an oligotrophic freshwater lake.</title>
        <authorList>
            <person name="Park M."/>
        </authorList>
    </citation>
    <scope>NUCLEOTIDE SEQUENCE [LARGE SCALE GENOMIC DNA]</scope>
    <source>
        <strain evidence="14 15">IMCC26218</strain>
    </source>
</reference>
<dbReference type="GO" id="GO:0000287">
    <property type="term" value="F:magnesium ion binding"/>
    <property type="evidence" value="ECO:0007669"/>
    <property type="project" value="InterPro"/>
</dbReference>
<evidence type="ECO:0000256" key="1">
    <source>
        <dbReference type="ARBA" id="ARBA00004997"/>
    </source>
</evidence>
<dbReference type="AlphaFoldDB" id="A0A3E1RDG8"/>
<evidence type="ECO:0000256" key="10">
    <source>
        <dbReference type="ARBA" id="ARBA00023152"/>
    </source>
</evidence>
<dbReference type="GO" id="GO:0004743">
    <property type="term" value="F:pyruvate kinase activity"/>
    <property type="evidence" value="ECO:0007669"/>
    <property type="project" value="UniProtKB-EC"/>
</dbReference>
<dbReference type="InterPro" id="IPR015806">
    <property type="entry name" value="Pyrv_Knase_insert_dom_sf"/>
</dbReference>
<evidence type="ECO:0000259" key="13">
    <source>
        <dbReference type="Pfam" id="PF00224"/>
    </source>
</evidence>
<evidence type="ECO:0000256" key="11">
    <source>
        <dbReference type="ARBA" id="ARBA00023317"/>
    </source>
</evidence>
<evidence type="ECO:0000313" key="14">
    <source>
        <dbReference type="EMBL" id="RFO97417.1"/>
    </source>
</evidence>
<evidence type="ECO:0000256" key="9">
    <source>
        <dbReference type="ARBA" id="ARBA00022842"/>
    </source>
</evidence>
<dbReference type="UniPathway" id="UPA00109">
    <property type="reaction ID" value="UER00188"/>
</dbReference>
<feature type="domain" description="Pyruvate kinase barrel" evidence="13">
    <location>
        <begin position="148"/>
        <end position="234"/>
    </location>
</feature>
<organism evidence="14 15">
    <name type="scientific">Rhodoferax lacus</name>
    <dbReference type="NCBI Taxonomy" id="2184758"/>
    <lineage>
        <taxon>Bacteria</taxon>
        <taxon>Pseudomonadati</taxon>
        <taxon>Pseudomonadota</taxon>
        <taxon>Betaproteobacteria</taxon>
        <taxon>Burkholderiales</taxon>
        <taxon>Comamonadaceae</taxon>
        <taxon>Rhodoferax</taxon>
    </lineage>
</organism>
<dbReference type="SUPFAM" id="SSF50800">
    <property type="entry name" value="PK beta-barrel domain-like"/>
    <property type="match status" value="1"/>
</dbReference>
<keyword evidence="11 14" id="KW-0670">Pyruvate</keyword>
<gene>
    <name evidence="14" type="ORF">DIC66_08105</name>
</gene>
<comment type="caution">
    <text evidence="14">The sequence shown here is derived from an EMBL/GenBank/DDBJ whole genome shotgun (WGS) entry which is preliminary data.</text>
</comment>
<feature type="region of interest" description="Disordered" evidence="12">
    <location>
        <begin position="358"/>
        <end position="377"/>
    </location>
</feature>
<dbReference type="Gene3D" id="3.20.20.60">
    <property type="entry name" value="Phosphoenolpyruvate-binding domains"/>
    <property type="match status" value="2"/>
</dbReference>
<dbReference type="GO" id="GO:0005524">
    <property type="term" value="F:ATP binding"/>
    <property type="evidence" value="ECO:0007669"/>
    <property type="project" value="UniProtKB-KW"/>
</dbReference>
<evidence type="ECO:0000256" key="5">
    <source>
        <dbReference type="ARBA" id="ARBA00022723"/>
    </source>
</evidence>
<feature type="domain" description="Pyruvate kinase barrel" evidence="13">
    <location>
        <begin position="374"/>
        <end position="594"/>
    </location>
</feature>
<keyword evidence="5" id="KW-0479">Metal-binding</keyword>
<comment type="pathway">
    <text evidence="1">Carbohydrate degradation; glycolysis; pyruvate from D-glyceraldehyde 3-phosphate: step 5/5.</text>
</comment>
<keyword evidence="6" id="KW-0547">Nucleotide-binding</keyword>
<keyword evidence="10" id="KW-0324">Glycolysis</keyword>
<proteinExistence type="inferred from homology"/>
<evidence type="ECO:0000256" key="6">
    <source>
        <dbReference type="ARBA" id="ARBA00022741"/>
    </source>
</evidence>
<keyword evidence="15" id="KW-1185">Reference proteome</keyword>
<dbReference type="EC" id="2.7.1.40" evidence="3"/>
<comment type="similarity">
    <text evidence="2">Belongs to the pyruvate kinase family.</text>
</comment>